<proteinExistence type="inferred from homology"/>
<dbReference type="InterPro" id="IPR000222">
    <property type="entry name" value="PP2C_BS"/>
</dbReference>
<reference evidence="8" key="1">
    <citation type="submission" date="2016-11" db="UniProtKB">
        <authorList>
            <consortium name="WormBaseParasite"/>
        </authorList>
    </citation>
    <scope>IDENTIFICATION</scope>
</reference>
<dbReference type="SUPFAM" id="SSF81606">
    <property type="entry name" value="PP2C-like"/>
    <property type="match status" value="1"/>
</dbReference>
<evidence type="ECO:0000313" key="7">
    <source>
        <dbReference type="Proteomes" id="UP000095283"/>
    </source>
</evidence>
<dbReference type="GO" id="GO:0004722">
    <property type="term" value="F:protein serine/threonine phosphatase activity"/>
    <property type="evidence" value="ECO:0007669"/>
    <property type="project" value="InterPro"/>
</dbReference>
<dbReference type="InterPro" id="IPR036457">
    <property type="entry name" value="PPM-type-like_dom_sf"/>
</dbReference>
<dbReference type="PROSITE" id="PS01032">
    <property type="entry name" value="PPM_1"/>
    <property type="match status" value="1"/>
</dbReference>
<evidence type="ECO:0000256" key="4">
    <source>
        <dbReference type="RuleBase" id="RU003465"/>
    </source>
</evidence>
<evidence type="ECO:0000256" key="1">
    <source>
        <dbReference type="ARBA" id="ARBA00022723"/>
    </source>
</evidence>
<dbReference type="Proteomes" id="UP000095283">
    <property type="component" value="Unplaced"/>
</dbReference>
<keyword evidence="7" id="KW-1185">Reference proteome</keyword>
<comment type="similarity">
    <text evidence="4">Belongs to the PP2C family.</text>
</comment>
<dbReference type="CDD" id="cd00143">
    <property type="entry name" value="PP2Cc"/>
    <property type="match status" value="1"/>
</dbReference>
<feature type="domain" description="PPM-type phosphatase" evidence="6">
    <location>
        <begin position="29"/>
        <end position="207"/>
    </location>
</feature>
<name>A0A1I7X3H6_HETBA</name>
<protein>
    <submittedName>
        <fullName evidence="8">PPM-type phosphatase domain-containing protein</fullName>
    </submittedName>
</protein>
<dbReference type="SMART" id="SM00332">
    <property type="entry name" value="PP2Cc"/>
    <property type="match status" value="1"/>
</dbReference>
<organism evidence="7 8">
    <name type="scientific">Heterorhabditis bacteriophora</name>
    <name type="common">Entomopathogenic nematode worm</name>
    <dbReference type="NCBI Taxonomy" id="37862"/>
    <lineage>
        <taxon>Eukaryota</taxon>
        <taxon>Metazoa</taxon>
        <taxon>Ecdysozoa</taxon>
        <taxon>Nematoda</taxon>
        <taxon>Chromadorea</taxon>
        <taxon>Rhabditida</taxon>
        <taxon>Rhabditina</taxon>
        <taxon>Rhabditomorpha</taxon>
        <taxon>Strongyloidea</taxon>
        <taxon>Heterorhabditidae</taxon>
        <taxon>Heterorhabditis</taxon>
    </lineage>
</organism>
<evidence type="ECO:0000256" key="5">
    <source>
        <dbReference type="SAM" id="MobiDB-lite"/>
    </source>
</evidence>
<evidence type="ECO:0000313" key="8">
    <source>
        <dbReference type="WBParaSite" id="Hba_12023"/>
    </source>
</evidence>
<evidence type="ECO:0000256" key="3">
    <source>
        <dbReference type="ARBA" id="ARBA00022912"/>
    </source>
</evidence>
<dbReference type="InterPro" id="IPR001932">
    <property type="entry name" value="PPM-type_phosphatase-like_dom"/>
</dbReference>
<sequence length="207" mass="23097">MTLENSNSKKKGICSSPNTARSRYGNNLRITVAANQGGRKYMEDRVQIETFRREDGSIRFTFLGVFDGHGGAEASEYVRMHLLNNIMSSDLFDSNDDDEFLEAIRLGFLMTHHMIWKVVPDWPPTASGYPSTAGTTVSVAFIKNGKLYTGHVGDSAIILGKRTCNYSVHNQLVPERLTVDHKPENEEEQTRIRLAGGSVSASRIRMV</sequence>
<accession>A0A1I7X3H6</accession>
<dbReference type="Gene3D" id="3.60.40.10">
    <property type="entry name" value="PPM-type phosphatase domain"/>
    <property type="match status" value="1"/>
</dbReference>
<dbReference type="InterPro" id="IPR015655">
    <property type="entry name" value="PP2C"/>
</dbReference>
<keyword evidence="1" id="KW-0479">Metal-binding</keyword>
<dbReference type="PANTHER" id="PTHR47992">
    <property type="entry name" value="PROTEIN PHOSPHATASE"/>
    <property type="match status" value="1"/>
</dbReference>
<evidence type="ECO:0000259" key="6">
    <source>
        <dbReference type="PROSITE" id="PS51746"/>
    </source>
</evidence>
<dbReference type="Pfam" id="PF00481">
    <property type="entry name" value="PP2C"/>
    <property type="match status" value="1"/>
</dbReference>
<dbReference type="AlphaFoldDB" id="A0A1I7X3H6"/>
<feature type="region of interest" description="Disordered" evidence="5">
    <location>
        <begin position="1"/>
        <end position="20"/>
    </location>
</feature>
<dbReference type="GO" id="GO:0046872">
    <property type="term" value="F:metal ion binding"/>
    <property type="evidence" value="ECO:0007669"/>
    <property type="project" value="UniProtKB-KW"/>
</dbReference>
<dbReference type="WBParaSite" id="Hba_12023">
    <property type="protein sequence ID" value="Hba_12023"/>
    <property type="gene ID" value="Hba_12023"/>
</dbReference>
<keyword evidence="2 4" id="KW-0378">Hydrolase</keyword>
<keyword evidence="3 4" id="KW-0904">Protein phosphatase</keyword>
<dbReference type="PROSITE" id="PS51746">
    <property type="entry name" value="PPM_2"/>
    <property type="match status" value="1"/>
</dbReference>
<evidence type="ECO:0000256" key="2">
    <source>
        <dbReference type="ARBA" id="ARBA00022801"/>
    </source>
</evidence>